<dbReference type="RefSeq" id="WP_259093205.1">
    <property type="nucleotide sequence ID" value="NZ_CP130454.1"/>
</dbReference>
<evidence type="ECO:0000313" key="1">
    <source>
        <dbReference type="EMBL" id="MCS3918041.1"/>
    </source>
</evidence>
<sequence>MKTVAEMSVDELRELIRQVVAEQREYFLDEDGWLVFTNEEAYARYLALHPDKMPSELRACFIDENGVKAYYSDYELTEEGLKRLEEGRRQIAEGRFVTLEESRRRRMSREARKKKAV</sequence>
<proteinExistence type="predicted"/>
<gene>
    <name evidence="1" type="ORF">M2350_000438</name>
</gene>
<protein>
    <submittedName>
        <fullName evidence="1">Uncharacterized protein</fullName>
    </submittedName>
</protein>
<name>A0ABT2EKP7_9BACT</name>
<organism evidence="1 2">
    <name type="scientific">Candidatus Fervidibacter sacchari</name>
    <dbReference type="NCBI Taxonomy" id="1448929"/>
    <lineage>
        <taxon>Bacteria</taxon>
        <taxon>Candidatus Fervidibacterota</taxon>
        <taxon>Candidatus Fervidibacter</taxon>
    </lineage>
</organism>
<keyword evidence="2" id="KW-1185">Reference proteome</keyword>
<reference evidence="1 2" key="1">
    <citation type="submission" date="2022-08" db="EMBL/GenBank/DDBJ databases">
        <title>Bacterial and archaeal communities from various locations to study Microbial Dark Matter (Phase II).</title>
        <authorList>
            <person name="Stepanauskas R."/>
        </authorList>
    </citation>
    <scope>NUCLEOTIDE SEQUENCE [LARGE SCALE GENOMIC DNA]</scope>
    <source>
        <strain evidence="1 2">PD1</strain>
    </source>
</reference>
<dbReference type="Proteomes" id="UP001204798">
    <property type="component" value="Unassembled WGS sequence"/>
</dbReference>
<accession>A0ABT2EKP7</accession>
<evidence type="ECO:0000313" key="2">
    <source>
        <dbReference type="Proteomes" id="UP001204798"/>
    </source>
</evidence>
<dbReference type="EMBL" id="JANUCP010000001">
    <property type="protein sequence ID" value="MCS3918041.1"/>
    <property type="molecule type" value="Genomic_DNA"/>
</dbReference>
<comment type="caution">
    <text evidence="1">The sequence shown here is derived from an EMBL/GenBank/DDBJ whole genome shotgun (WGS) entry which is preliminary data.</text>
</comment>